<organism evidence="5 6">
    <name type="scientific">Ascaris lumbricoides</name>
    <name type="common">Giant roundworm</name>
    <dbReference type="NCBI Taxonomy" id="6252"/>
    <lineage>
        <taxon>Eukaryota</taxon>
        <taxon>Metazoa</taxon>
        <taxon>Ecdysozoa</taxon>
        <taxon>Nematoda</taxon>
        <taxon>Chromadorea</taxon>
        <taxon>Rhabditida</taxon>
        <taxon>Spirurina</taxon>
        <taxon>Ascaridomorpha</taxon>
        <taxon>Ascaridoidea</taxon>
        <taxon>Ascarididae</taxon>
        <taxon>Ascaris</taxon>
    </lineage>
</organism>
<name>A0A0M3IGE7_ASCLU</name>
<evidence type="ECO:0000256" key="1">
    <source>
        <dbReference type="ARBA" id="ARBA00022679"/>
    </source>
</evidence>
<dbReference type="AlphaFoldDB" id="A0A0M3IGE7"/>
<dbReference type="Gene3D" id="3.40.1190.20">
    <property type="match status" value="1"/>
</dbReference>
<accession>A0A0M3IGE7</accession>
<keyword evidence="2" id="KW-0479">Metal-binding</keyword>
<dbReference type="SUPFAM" id="SSF53613">
    <property type="entry name" value="Ribokinase-like"/>
    <property type="match status" value="1"/>
</dbReference>
<feature type="domain" description="Carbohydrate kinase PfkB" evidence="4">
    <location>
        <begin position="4"/>
        <end position="140"/>
    </location>
</feature>
<dbReference type="Proteomes" id="UP000036681">
    <property type="component" value="Unplaced"/>
</dbReference>
<evidence type="ECO:0000259" key="4">
    <source>
        <dbReference type="Pfam" id="PF00294"/>
    </source>
</evidence>
<dbReference type="PANTHER" id="PTHR42909:SF1">
    <property type="entry name" value="CARBOHYDRATE KINASE PFKB DOMAIN-CONTAINING PROTEIN"/>
    <property type="match status" value="1"/>
</dbReference>
<protein>
    <submittedName>
        <fullName evidence="6">PfkB domain-containing protein</fullName>
    </submittedName>
</protein>
<dbReference type="PROSITE" id="PS00583">
    <property type="entry name" value="PFKB_KINASES_1"/>
    <property type="match status" value="1"/>
</dbReference>
<dbReference type="GO" id="GO:0016301">
    <property type="term" value="F:kinase activity"/>
    <property type="evidence" value="ECO:0007669"/>
    <property type="project" value="UniProtKB-KW"/>
</dbReference>
<evidence type="ECO:0000256" key="2">
    <source>
        <dbReference type="ARBA" id="ARBA00022723"/>
    </source>
</evidence>
<keyword evidence="5" id="KW-1185">Reference proteome</keyword>
<dbReference type="InterPro" id="IPR011611">
    <property type="entry name" value="PfkB_dom"/>
</dbReference>
<dbReference type="InterPro" id="IPR029056">
    <property type="entry name" value="Ribokinase-like"/>
</dbReference>
<dbReference type="InterPro" id="IPR002173">
    <property type="entry name" value="Carboh/pur_kinase_PfkB_CS"/>
</dbReference>
<dbReference type="GO" id="GO:0006796">
    <property type="term" value="P:phosphate-containing compound metabolic process"/>
    <property type="evidence" value="ECO:0007669"/>
    <property type="project" value="UniProtKB-ARBA"/>
</dbReference>
<dbReference type="GO" id="GO:0016798">
    <property type="term" value="F:hydrolase activity, acting on glycosyl bonds"/>
    <property type="evidence" value="ECO:0007669"/>
    <property type="project" value="TreeGrafter"/>
</dbReference>
<dbReference type="Pfam" id="PF00294">
    <property type="entry name" value="PfkB"/>
    <property type="match status" value="1"/>
</dbReference>
<proteinExistence type="predicted"/>
<reference evidence="6" key="1">
    <citation type="submission" date="2017-02" db="UniProtKB">
        <authorList>
            <consortium name="WormBaseParasite"/>
        </authorList>
    </citation>
    <scope>IDENTIFICATION</scope>
</reference>
<dbReference type="GO" id="GO:0005737">
    <property type="term" value="C:cytoplasm"/>
    <property type="evidence" value="ECO:0007669"/>
    <property type="project" value="TreeGrafter"/>
</dbReference>
<dbReference type="GO" id="GO:0046872">
    <property type="term" value="F:metal ion binding"/>
    <property type="evidence" value="ECO:0007669"/>
    <property type="project" value="UniProtKB-KW"/>
</dbReference>
<evidence type="ECO:0000313" key="5">
    <source>
        <dbReference type="Proteomes" id="UP000036681"/>
    </source>
</evidence>
<dbReference type="PANTHER" id="PTHR42909">
    <property type="entry name" value="ZGC:136858"/>
    <property type="match status" value="1"/>
</dbReference>
<evidence type="ECO:0000256" key="3">
    <source>
        <dbReference type="ARBA" id="ARBA00022777"/>
    </source>
</evidence>
<dbReference type="WBParaSite" id="ALUE_0001736501-mRNA-1">
    <property type="protein sequence ID" value="ALUE_0001736501-mRNA-1"/>
    <property type="gene ID" value="ALUE_0001736501"/>
</dbReference>
<keyword evidence="1" id="KW-0808">Transferase</keyword>
<evidence type="ECO:0000313" key="6">
    <source>
        <dbReference type="WBParaSite" id="ALUE_0001736501-mRNA-1"/>
    </source>
</evidence>
<dbReference type="GO" id="GO:0004730">
    <property type="term" value="F:pseudouridylate synthase activity"/>
    <property type="evidence" value="ECO:0007669"/>
    <property type="project" value="TreeGrafter"/>
</dbReference>
<sequence>MIQRCGGVGRNHADALTRLGIDVHLISVVGDDSHAEFVRSRCKHMDLTNVLSIKELPTATYTAFAVKGNVQYGISNIDRIIEEITPEVIKQREHLISDADYVLLDGNIPVATINTAVSIADFYGTKGLHFFLPCLLAPLIVDSCALLSAIN</sequence>
<keyword evidence="3" id="KW-0418">Kinase</keyword>